<dbReference type="EMBL" id="JAEKNQ010000040">
    <property type="protein sequence ID" value="MBJ7603778.1"/>
    <property type="molecule type" value="Genomic_DNA"/>
</dbReference>
<dbReference type="SUPFAM" id="SSF52402">
    <property type="entry name" value="Adenine nucleotide alpha hydrolases-like"/>
    <property type="match status" value="2"/>
</dbReference>
<dbReference type="AlphaFoldDB" id="A0A934KJ61"/>
<protein>
    <submittedName>
        <fullName evidence="1">Universal stress protein</fullName>
    </submittedName>
</protein>
<organism evidence="1 2">
    <name type="scientific">Candidatus Dormiibacter inghamiae</name>
    <dbReference type="NCBI Taxonomy" id="3127013"/>
    <lineage>
        <taxon>Bacteria</taxon>
        <taxon>Bacillati</taxon>
        <taxon>Candidatus Dormiibacterota</taxon>
        <taxon>Candidatus Dormibacteria</taxon>
        <taxon>Candidatus Dormibacterales</taxon>
        <taxon>Candidatus Dormibacteraceae</taxon>
        <taxon>Candidatus Dormiibacter</taxon>
    </lineage>
</organism>
<evidence type="ECO:0000313" key="1">
    <source>
        <dbReference type="EMBL" id="MBJ7603778.1"/>
    </source>
</evidence>
<dbReference type="RefSeq" id="WP_338180341.1">
    <property type="nucleotide sequence ID" value="NZ_JAEKNQ010000040.1"/>
</dbReference>
<dbReference type="Gene3D" id="3.40.50.12370">
    <property type="match status" value="1"/>
</dbReference>
<comment type="caution">
    <text evidence="1">The sequence shown here is derived from an EMBL/GenBank/DDBJ whole genome shotgun (WGS) entry which is preliminary data.</text>
</comment>
<proteinExistence type="predicted"/>
<evidence type="ECO:0000313" key="2">
    <source>
        <dbReference type="Proteomes" id="UP000620075"/>
    </source>
</evidence>
<accession>A0A934KJ61</accession>
<name>A0A934KJ61_9BACT</name>
<dbReference type="Proteomes" id="UP000620075">
    <property type="component" value="Unassembled WGS sequence"/>
</dbReference>
<gene>
    <name evidence="1" type="ORF">JF888_11385</name>
</gene>
<sequence length="289" mass="32024">MQAAARQRATELAHWEPRLEEWRMLVPVIRAQTATPLLQIADLLSASTRSSGDVLGIVEVPRTNLPNLPHVLEERRRDLLRWIASIDTSGRASRLNVQTRVSHDVRQGIREAVYENGSNLVVVEWPGLTSRRPRLLAAVLEDLVSDPPANLALVRPDPDGSSGGHGVLVPVRGGTNAPLAVKLGAALAESREGLLTILHVVENRHHHRLRAAMSERFHELVDSIHYRRVEIRERSSDSAAATILEFSRAYQTTVLGAFAEQRNSSVLVQAAFARMVRHLRGTVILARRA</sequence>
<reference evidence="1 2" key="1">
    <citation type="submission" date="2020-10" db="EMBL/GenBank/DDBJ databases">
        <title>Ca. Dormibacterota MAGs.</title>
        <authorList>
            <person name="Montgomery K."/>
        </authorList>
    </citation>
    <scope>NUCLEOTIDE SEQUENCE [LARGE SCALE GENOMIC DNA]</scope>
    <source>
        <strain evidence="1">SC8811_S16_3</strain>
    </source>
</reference>